<proteinExistence type="predicted"/>
<keyword evidence="6" id="KW-0256">Endoplasmic reticulum</keyword>
<evidence type="ECO:0000256" key="11">
    <source>
        <dbReference type="ARBA" id="ARBA00039397"/>
    </source>
</evidence>
<evidence type="ECO:0000313" key="14">
    <source>
        <dbReference type="EMBL" id="PJZ65447.1"/>
    </source>
</evidence>
<keyword evidence="5 13" id="KW-0812">Transmembrane</keyword>
<evidence type="ECO:0000256" key="3">
    <source>
        <dbReference type="ARBA" id="ARBA00012452"/>
    </source>
</evidence>
<dbReference type="SUPFAM" id="SSF161084">
    <property type="entry name" value="MAPEG domain-like"/>
    <property type="match status" value="1"/>
</dbReference>
<keyword evidence="8" id="KW-0007">Acetylation</keyword>
<dbReference type="InterPro" id="IPR023352">
    <property type="entry name" value="MAPEG-like_dom_sf"/>
</dbReference>
<dbReference type="Gene3D" id="1.20.120.550">
    <property type="entry name" value="Membrane associated eicosanoid/glutathione metabolism-like domain"/>
    <property type="match status" value="1"/>
</dbReference>
<feature type="transmembrane region" description="Helical" evidence="13">
    <location>
        <begin position="124"/>
        <end position="141"/>
    </location>
</feature>
<protein>
    <recommendedName>
        <fullName evidence="11">Microsomal glutathione S-transferase 1</fullName>
        <ecNumber evidence="3">2.5.1.18</ecNumber>
    </recommendedName>
</protein>
<evidence type="ECO:0000256" key="4">
    <source>
        <dbReference type="ARBA" id="ARBA00022679"/>
    </source>
</evidence>
<evidence type="ECO:0000256" key="12">
    <source>
        <dbReference type="ARBA" id="ARBA00049385"/>
    </source>
</evidence>
<dbReference type="AlphaFoldDB" id="A0A2M9ZAT6"/>
<evidence type="ECO:0000313" key="15">
    <source>
        <dbReference type="Proteomes" id="UP000231912"/>
    </source>
</evidence>
<dbReference type="InterPro" id="IPR001129">
    <property type="entry name" value="Membr-assoc_MAPEG"/>
</dbReference>
<reference evidence="14 15" key="1">
    <citation type="submission" date="2017-07" db="EMBL/GenBank/DDBJ databases">
        <title>Leptospira spp. isolated from tropical soils.</title>
        <authorList>
            <person name="Thibeaux R."/>
            <person name="Iraola G."/>
            <person name="Ferres I."/>
            <person name="Bierque E."/>
            <person name="Girault D."/>
            <person name="Soupe-Gilbert M.-E."/>
            <person name="Picardeau M."/>
            <person name="Goarant C."/>
        </authorList>
    </citation>
    <scope>NUCLEOTIDE SEQUENCE [LARGE SCALE GENOMIC DNA]</scope>
    <source>
        <strain evidence="14 15">FH2-C-A2</strain>
    </source>
</reference>
<evidence type="ECO:0000256" key="13">
    <source>
        <dbReference type="SAM" id="Phobius"/>
    </source>
</evidence>
<dbReference type="RefSeq" id="WP_100759401.1">
    <property type="nucleotide sequence ID" value="NZ_NPDT01000005.1"/>
</dbReference>
<dbReference type="EC" id="2.5.1.18" evidence="3"/>
<evidence type="ECO:0000256" key="6">
    <source>
        <dbReference type="ARBA" id="ARBA00022824"/>
    </source>
</evidence>
<comment type="subcellular location">
    <subcellularLocation>
        <location evidence="2">Endoplasmic reticulum membrane</location>
        <topology evidence="2">Multi-pass membrane protein</topology>
    </subcellularLocation>
</comment>
<accession>A0A2M9ZAT6</accession>
<evidence type="ECO:0000256" key="7">
    <source>
        <dbReference type="ARBA" id="ARBA00022989"/>
    </source>
</evidence>
<organism evidence="14 15">
    <name type="scientific">Leptospira wolffii</name>
    <dbReference type="NCBI Taxonomy" id="409998"/>
    <lineage>
        <taxon>Bacteria</taxon>
        <taxon>Pseudomonadati</taxon>
        <taxon>Spirochaetota</taxon>
        <taxon>Spirochaetia</taxon>
        <taxon>Leptospirales</taxon>
        <taxon>Leptospiraceae</taxon>
        <taxon>Leptospira</taxon>
    </lineage>
</organism>
<dbReference type="PANTHER" id="PTHR10689:SF6">
    <property type="entry name" value="MICROSOMAL GLUTATHIONE S-TRANSFERASE 1"/>
    <property type="match status" value="1"/>
</dbReference>
<dbReference type="EMBL" id="NPDT01000005">
    <property type="protein sequence ID" value="PJZ65447.1"/>
    <property type="molecule type" value="Genomic_DNA"/>
</dbReference>
<dbReference type="InterPro" id="IPR040162">
    <property type="entry name" value="MGST1-like"/>
</dbReference>
<evidence type="ECO:0000256" key="8">
    <source>
        <dbReference type="ARBA" id="ARBA00022990"/>
    </source>
</evidence>
<feature type="transmembrane region" description="Helical" evidence="13">
    <location>
        <begin position="69"/>
        <end position="86"/>
    </location>
</feature>
<dbReference type="Pfam" id="PF01124">
    <property type="entry name" value="MAPEG"/>
    <property type="match status" value="1"/>
</dbReference>
<dbReference type="GO" id="GO:0004364">
    <property type="term" value="F:glutathione transferase activity"/>
    <property type="evidence" value="ECO:0007669"/>
    <property type="project" value="UniProtKB-EC"/>
</dbReference>
<evidence type="ECO:0000256" key="1">
    <source>
        <dbReference type="ARBA" id="ARBA00003701"/>
    </source>
</evidence>
<name>A0A2M9ZAT6_9LEPT</name>
<dbReference type="GO" id="GO:0016020">
    <property type="term" value="C:membrane"/>
    <property type="evidence" value="ECO:0007669"/>
    <property type="project" value="InterPro"/>
</dbReference>
<comment type="function">
    <text evidence="1">Conjugation of reduced glutathione to a wide number of exogenous and endogenous hydrophobic electrophiles.</text>
</comment>
<keyword evidence="9 13" id="KW-0472">Membrane</keyword>
<feature type="transmembrane region" description="Helical" evidence="13">
    <location>
        <begin position="6"/>
        <end position="29"/>
    </location>
</feature>
<evidence type="ECO:0000256" key="2">
    <source>
        <dbReference type="ARBA" id="ARBA00004477"/>
    </source>
</evidence>
<gene>
    <name evidence="14" type="ORF">CH371_13745</name>
</gene>
<comment type="catalytic activity">
    <reaction evidence="12">
        <text>RX + glutathione = an S-substituted glutathione + a halide anion + H(+)</text>
        <dbReference type="Rhea" id="RHEA:16437"/>
        <dbReference type="ChEBI" id="CHEBI:15378"/>
        <dbReference type="ChEBI" id="CHEBI:16042"/>
        <dbReference type="ChEBI" id="CHEBI:17792"/>
        <dbReference type="ChEBI" id="CHEBI:57925"/>
        <dbReference type="ChEBI" id="CHEBI:90779"/>
        <dbReference type="EC" id="2.5.1.18"/>
    </reaction>
    <physiologicalReaction direction="left-to-right" evidence="12">
        <dbReference type="Rhea" id="RHEA:16438"/>
    </physiologicalReaction>
</comment>
<dbReference type="PANTHER" id="PTHR10689">
    <property type="entry name" value="MICROSOMAL GLUTATHIONE S-TRANSFERASE 1"/>
    <property type="match status" value="1"/>
</dbReference>
<keyword evidence="4" id="KW-0808">Transferase</keyword>
<keyword evidence="7 13" id="KW-1133">Transmembrane helix</keyword>
<comment type="caution">
    <text evidence="14">The sequence shown here is derived from an EMBL/GenBank/DDBJ whole genome shotgun (WGS) entry which is preliminary data.</text>
</comment>
<evidence type="ECO:0000256" key="5">
    <source>
        <dbReference type="ARBA" id="ARBA00022692"/>
    </source>
</evidence>
<comment type="subunit">
    <text evidence="10">Homotrimer; The trimer binds only one molecule of glutathione.</text>
</comment>
<sequence length="144" mass="16646">MEFSWQVYAVTAVLLFFKLLSNAIVQGLFRIKTKTFRHKEDAAFFTRSEPANHDDPIVITASNLFRNDLENIPIFLFLLLGYVQLACWEEGTLLYSGLFVLSRILHAIFYYIPRQPWRNISYDLGIGSMLAISFHILQSVFSGF</sequence>
<evidence type="ECO:0000256" key="9">
    <source>
        <dbReference type="ARBA" id="ARBA00023136"/>
    </source>
</evidence>
<dbReference type="Proteomes" id="UP000231912">
    <property type="component" value="Unassembled WGS sequence"/>
</dbReference>
<feature type="transmembrane region" description="Helical" evidence="13">
    <location>
        <begin position="92"/>
        <end position="112"/>
    </location>
</feature>
<evidence type="ECO:0000256" key="10">
    <source>
        <dbReference type="ARBA" id="ARBA00038540"/>
    </source>
</evidence>